<dbReference type="HOGENOM" id="CLU_164833_0_0_0"/>
<keyword evidence="5 6" id="KW-0067">ATP-binding</keyword>
<evidence type="ECO:0000313" key="7">
    <source>
        <dbReference type="EMBL" id="ACM06123.1"/>
    </source>
</evidence>
<dbReference type="InterPro" id="IPR036604">
    <property type="entry name" value="PurS-like_sf"/>
</dbReference>
<proteinExistence type="inferred from homology"/>
<organism evidence="7 8">
    <name type="scientific">Thermomicrobium roseum (strain ATCC 27502 / DSM 5159 / P-2)</name>
    <dbReference type="NCBI Taxonomy" id="309801"/>
    <lineage>
        <taxon>Bacteria</taxon>
        <taxon>Pseudomonadati</taxon>
        <taxon>Thermomicrobiota</taxon>
        <taxon>Thermomicrobia</taxon>
        <taxon>Thermomicrobiales</taxon>
        <taxon>Thermomicrobiaceae</taxon>
        <taxon>Thermomicrobium</taxon>
    </lineage>
</organism>
<dbReference type="EMBL" id="CP001275">
    <property type="protein sequence ID" value="ACM06123.1"/>
    <property type="molecule type" value="Genomic_DNA"/>
</dbReference>
<keyword evidence="2 6" id="KW-0436">Ligase</keyword>
<keyword evidence="1 6" id="KW-0963">Cytoplasm</keyword>
<keyword evidence="4 6" id="KW-0658">Purine biosynthesis</keyword>
<comment type="subcellular location">
    <subcellularLocation>
        <location evidence="6">Cytoplasm</location>
    </subcellularLocation>
</comment>
<comment type="subunit">
    <text evidence="6">Part of the FGAM synthase complex composed of 1 PurL, 1 PurQ and 2 PurS subunits.</text>
</comment>
<keyword evidence="8" id="KW-1185">Reference proteome</keyword>
<dbReference type="eggNOG" id="COG1828">
    <property type="taxonomic scope" value="Bacteria"/>
</dbReference>
<protein>
    <recommendedName>
        <fullName evidence="6">Phosphoribosylformylglycinamidine synthase subunit PurS</fullName>
        <shortName evidence="6">FGAM synthase</shortName>
        <ecNumber evidence="6">6.3.5.3</ecNumber>
    </recommendedName>
    <alternativeName>
        <fullName evidence="6">Formylglycinamide ribonucleotide amidotransferase subunit III</fullName>
        <shortName evidence="6">FGAR amidotransferase III</shortName>
        <shortName evidence="6">FGAR-AT III</shortName>
    </alternativeName>
    <alternativeName>
        <fullName evidence="6">Phosphoribosylformylglycinamidine synthase subunit III</fullName>
    </alternativeName>
</protein>
<dbReference type="GO" id="GO:0005524">
    <property type="term" value="F:ATP binding"/>
    <property type="evidence" value="ECO:0007669"/>
    <property type="project" value="UniProtKB-UniRule"/>
</dbReference>
<dbReference type="STRING" id="309801.trd_0747"/>
<gene>
    <name evidence="6 7" type="primary">purS</name>
    <name evidence="7" type="ordered locus">trd_0747</name>
</gene>
<dbReference type="HAMAP" id="MF_01926">
    <property type="entry name" value="PurS"/>
    <property type="match status" value="1"/>
</dbReference>
<evidence type="ECO:0000256" key="5">
    <source>
        <dbReference type="ARBA" id="ARBA00022840"/>
    </source>
</evidence>
<name>B9KZ36_THERP</name>
<dbReference type="GO" id="GO:0004642">
    <property type="term" value="F:phosphoribosylformylglycinamidine synthase activity"/>
    <property type="evidence" value="ECO:0007669"/>
    <property type="project" value="UniProtKB-UniRule"/>
</dbReference>
<comment type="function">
    <text evidence="6">Part of the phosphoribosylformylglycinamidine synthase complex involved in the purines biosynthetic pathway. Catalyzes the ATP-dependent conversion of formylglycinamide ribonucleotide (FGAR) and glutamine to yield formylglycinamidine ribonucleotide (FGAM) and glutamate. The FGAM synthase complex is composed of three subunits. PurQ produces an ammonia molecule by converting glutamine to glutamate. PurL transfers the ammonia molecule to FGAR to form FGAM in an ATP-dependent manner. PurS interacts with PurQ and PurL and is thought to assist in the transfer of the ammonia molecule from PurQ to PurL.</text>
</comment>
<evidence type="ECO:0000256" key="3">
    <source>
        <dbReference type="ARBA" id="ARBA00022741"/>
    </source>
</evidence>
<dbReference type="UniPathway" id="UPA00074">
    <property type="reaction ID" value="UER00128"/>
</dbReference>
<comment type="pathway">
    <text evidence="6">Purine metabolism; IMP biosynthesis via de novo pathway; 5-amino-1-(5-phospho-D-ribosyl)imidazole from N(2)-formyl-N(1)-(5-phospho-D-ribosyl)glycinamide: step 1/2.</text>
</comment>
<dbReference type="PANTHER" id="PTHR34696:SF1">
    <property type="entry name" value="PHOSPHORIBOSYLFORMYLGLYCINAMIDINE SYNTHASE SUBUNIT PURS"/>
    <property type="match status" value="1"/>
</dbReference>
<evidence type="ECO:0000256" key="6">
    <source>
        <dbReference type="HAMAP-Rule" id="MF_01926"/>
    </source>
</evidence>
<evidence type="ECO:0000313" key="8">
    <source>
        <dbReference type="Proteomes" id="UP000000447"/>
    </source>
</evidence>
<accession>B9KZ36</accession>
<dbReference type="SUPFAM" id="SSF82697">
    <property type="entry name" value="PurS-like"/>
    <property type="match status" value="1"/>
</dbReference>
<dbReference type="GO" id="GO:0005737">
    <property type="term" value="C:cytoplasm"/>
    <property type="evidence" value="ECO:0007669"/>
    <property type="project" value="UniProtKB-SubCell"/>
</dbReference>
<dbReference type="PANTHER" id="PTHR34696">
    <property type="entry name" value="PHOSPHORIBOSYLFORMYLGLYCINAMIDINE SYNTHASE SUBUNIT PURS"/>
    <property type="match status" value="1"/>
</dbReference>
<dbReference type="GO" id="GO:0006189">
    <property type="term" value="P:'de novo' IMP biosynthetic process"/>
    <property type="evidence" value="ECO:0007669"/>
    <property type="project" value="UniProtKB-UniRule"/>
</dbReference>
<dbReference type="EC" id="6.3.5.3" evidence="6"/>
<comment type="catalytic activity">
    <reaction evidence="6">
        <text>N(2)-formyl-N(1)-(5-phospho-beta-D-ribosyl)glycinamide + L-glutamine + ATP + H2O = 2-formamido-N(1)-(5-O-phospho-beta-D-ribosyl)acetamidine + L-glutamate + ADP + phosphate + H(+)</text>
        <dbReference type="Rhea" id="RHEA:17129"/>
        <dbReference type="ChEBI" id="CHEBI:15377"/>
        <dbReference type="ChEBI" id="CHEBI:15378"/>
        <dbReference type="ChEBI" id="CHEBI:29985"/>
        <dbReference type="ChEBI" id="CHEBI:30616"/>
        <dbReference type="ChEBI" id="CHEBI:43474"/>
        <dbReference type="ChEBI" id="CHEBI:58359"/>
        <dbReference type="ChEBI" id="CHEBI:147286"/>
        <dbReference type="ChEBI" id="CHEBI:147287"/>
        <dbReference type="ChEBI" id="CHEBI:456216"/>
        <dbReference type="EC" id="6.3.5.3"/>
    </reaction>
</comment>
<dbReference type="KEGG" id="tro:trd_0747"/>
<dbReference type="AlphaFoldDB" id="B9KZ36"/>
<dbReference type="Gene3D" id="3.30.1280.10">
    <property type="entry name" value="Phosphoribosylformylglycinamidine synthase subunit PurS"/>
    <property type="match status" value="1"/>
</dbReference>
<comment type="similarity">
    <text evidence="6">Belongs to the PurS family.</text>
</comment>
<dbReference type="RefSeq" id="WP_012642135.1">
    <property type="nucleotide sequence ID" value="NC_011959.1"/>
</dbReference>
<dbReference type="NCBIfam" id="NF004630">
    <property type="entry name" value="PRK05974.1"/>
    <property type="match status" value="1"/>
</dbReference>
<dbReference type="NCBIfam" id="TIGR00302">
    <property type="entry name" value="phosphoribosylformylglycinamidine synthase subunit PurS"/>
    <property type="match status" value="1"/>
</dbReference>
<evidence type="ECO:0000256" key="1">
    <source>
        <dbReference type="ARBA" id="ARBA00022490"/>
    </source>
</evidence>
<evidence type="ECO:0000256" key="2">
    <source>
        <dbReference type="ARBA" id="ARBA00022598"/>
    </source>
</evidence>
<keyword evidence="3 6" id="KW-0547">Nucleotide-binding</keyword>
<dbReference type="Pfam" id="PF02700">
    <property type="entry name" value="PurS"/>
    <property type="match status" value="1"/>
</dbReference>
<dbReference type="InterPro" id="IPR003850">
    <property type="entry name" value="PurS"/>
</dbReference>
<sequence length="89" mass="10263">MDVNEGTRWRAEVFISLRPGVNDPQGLAVRDGLRRLGYTEVEDVRVGRYVQMWLRAPDRKTAEERVGLMCDQLLANPVVEQYRFSLEPA</sequence>
<evidence type="ECO:0000256" key="4">
    <source>
        <dbReference type="ARBA" id="ARBA00022755"/>
    </source>
</evidence>
<reference evidence="7 8" key="1">
    <citation type="journal article" date="2009" name="PLoS ONE">
        <title>Complete genome sequence of the aerobic CO-oxidizing thermophile Thermomicrobium roseum.</title>
        <authorList>
            <person name="Wu D."/>
            <person name="Raymond J."/>
            <person name="Wu M."/>
            <person name="Chatterji S."/>
            <person name="Ren Q."/>
            <person name="Graham J.E."/>
            <person name="Bryant D.A."/>
            <person name="Robb F."/>
            <person name="Colman A."/>
            <person name="Tallon L.J."/>
            <person name="Badger J.H."/>
            <person name="Madupu R."/>
            <person name="Ward N.L."/>
            <person name="Eisen J.A."/>
        </authorList>
    </citation>
    <scope>NUCLEOTIDE SEQUENCE [LARGE SCALE GENOMIC DNA]</scope>
    <source>
        <strain evidence="8">ATCC 27502 / DSM 5159 / P-2</strain>
    </source>
</reference>
<dbReference type="Proteomes" id="UP000000447">
    <property type="component" value="Chromosome"/>
</dbReference>